<evidence type="ECO:0000256" key="2">
    <source>
        <dbReference type="ARBA" id="ARBA00022433"/>
    </source>
</evidence>
<dbReference type="PANTHER" id="PTHR46349:SF6">
    <property type="entry name" value="MYOSIN-6-LIKE"/>
    <property type="match status" value="1"/>
</dbReference>
<reference evidence="9 10" key="1">
    <citation type="journal article" name="Sci. Rep.">
        <title>Genome-scale phylogenetic analyses confirm Olpidium as the closest living zoosporic fungus to the non-flagellated, terrestrial fungi.</title>
        <authorList>
            <person name="Chang Y."/>
            <person name="Rochon D."/>
            <person name="Sekimoto S."/>
            <person name="Wang Y."/>
            <person name="Chovatia M."/>
            <person name="Sandor L."/>
            <person name="Salamov A."/>
            <person name="Grigoriev I.V."/>
            <person name="Stajich J.E."/>
            <person name="Spatafora J.W."/>
        </authorList>
    </citation>
    <scope>NUCLEOTIDE SEQUENCE [LARGE SCALE GENOMIC DNA]</scope>
    <source>
        <strain evidence="9">S191</strain>
    </source>
</reference>
<evidence type="ECO:0000256" key="7">
    <source>
        <dbReference type="SAM" id="Coils"/>
    </source>
</evidence>
<keyword evidence="10" id="KW-1185">Reference proteome</keyword>
<gene>
    <name evidence="9" type="ORF">BJ554DRAFT_1304</name>
</gene>
<evidence type="ECO:0000313" key="10">
    <source>
        <dbReference type="Proteomes" id="UP000673691"/>
    </source>
</evidence>
<dbReference type="Proteomes" id="UP000673691">
    <property type="component" value="Unassembled WGS sequence"/>
</dbReference>
<keyword evidence="4 7" id="KW-0175">Coiled coil</keyword>
<evidence type="ECO:0000259" key="8">
    <source>
        <dbReference type="Pfam" id="PF01576"/>
    </source>
</evidence>
<dbReference type="GO" id="GO:0016459">
    <property type="term" value="C:myosin complex"/>
    <property type="evidence" value="ECO:0007669"/>
    <property type="project" value="InterPro"/>
</dbReference>
<comment type="caution">
    <text evidence="9">The sequence shown here is derived from an EMBL/GenBank/DDBJ whole genome shotgun (WGS) entry which is preliminary data.</text>
</comment>
<dbReference type="OrthoDB" id="6108017at2759"/>
<evidence type="ECO:0000256" key="6">
    <source>
        <dbReference type="ARBA" id="ARBA00023175"/>
    </source>
</evidence>
<keyword evidence="2" id="KW-0514">Muscle protein</keyword>
<evidence type="ECO:0000256" key="1">
    <source>
        <dbReference type="ARBA" id="ARBA00004657"/>
    </source>
</evidence>
<dbReference type="PANTHER" id="PTHR46349">
    <property type="entry name" value="CINGULIN-LIKE PROTEIN 1-RELATED"/>
    <property type="match status" value="1"/>
</dbReference>
<feature type="domain" description="Myosin tail" evidence="8">
    <location>
        <begin position="2"/>
        <end position="219"/>
    </location>
</feature>
<evidence type="ECO:0000256" key="5">
    <source>
        <dbReference type="ARBA" id="ARBA00023123"/>
    </source>
</evidence>
<dbReference type="EMBL" id="JAEFCI010008445">
    <property type="protein sequence ID" value="KAG5458463.1"/>
    <property type="molecule type" value="Genomic_DNA"/>
</dbReference>
<keyword evidence="5" id="KW-0518">Myosin</keyword>
<keyword evidence="2" id="KW-0787">Thick filament</keyword>
<dbReference type="InterPro" id="IPR002928">
    <property type="entry name" value="Myosin_tail"/>
</dbReference>
<keyword evidence="3" id="KW-0963">Cytoplasm</keyword>
<proteinExistence type="predicted"/>
<evidence type="ECO:0000313" key="9">
    <source>
        <dbReference type="EMBL" id="KAG5458463.1"/>
    </source>
</evidence>
<evidence type="ECO:0000256" key="4">
    <source>
        <dbReference type="ARBA" id="ARBA00023054"/>
    </source>
</evidence>
<accession>A0A8H7ZSY2</accession>
<evidence type="ECO:0000256" key="3">
    <source>
        <dbReference type="ARBA" id="ARBA00022490"/>
    </source>
</evidence>
<comment type="subcellular location">
    <subcellularLocation>
        <location evidence="1">Cytoplasm</location>
        <location evidence="1">Myofibril</location>
    </subcellularLocation>
</comment>
<sequence length="225" mass="26265">MNEGIHEANRSRQAALRNFDAKDQECVELRSLLEEQMDISSALQDKLRKAEMTATDSAAELQKHRDVASELERSKVRPLALERQNKELQLRIVDLEAGAAADTQKSSRRLESRLEDLASQLDSEARDKNDAIRNARKTERTIRELQYTLAERDKARARYEEEMTKILERTNKMKQQIEELELAESNLQLQKRRAEREALESRERALRSEREVERLKARLEHSVQT</sequence>
<organism evidence="9 10">
    <name type="scientific">Olpidium bornovanus</name>
    <dbReference type="NCBI Taxonomy" id="278681"/>
    <lineage>
        <taxon>Eukaryota</taxon>
        <taxon>Fungi</taxon>
        <taxon>Fungi incertae sedis</taxon>
        <taxon>Olpidiomycota</taxon>
        <taxon>Olpidiomycotina</taxon>
        <taxon>Olpidiomycetes</taxon>
        <taxon>Olpidiales</taxon>
        <taxon>Olpidiaceae</taxon>
        <taxon>Olpidium</taxon>
    </lineage>
</organism>
<protein>
    <submittedName>
        <fullName evidence="9">Myosin tail</fullName>
    </submittedName>
</protein>
<dbReference type="Pfam" id="PF01576">
    <property type="entry name" value="Myosin_tail_1"/>
    <property type="match status" value="1"/>
</dbReference>
<name>A0A8H7ZSY2_9FUNG</name>
<dbReference type="AlphaFoldDB" id="A0A8H7ZSY2"/>
<keyword evidence="6" id="KW-0505">Motor protein</keyword>
<feature type="coiled-coil region" evidence="7">
    <location>
        <begin position="100"/>
        <end position="218"/>
    </location>
</feature>